<comment type="caution">
    <text evidence="1">The sequence shown here is derived from an EMBL/GenBank/DDBJ whole genome shotgun (WGS) entry which is preliminary data.</text>
</comment>
<gene>
    <name evidence="1" type="ORF">DGQ38_10975</name>
</gene>
<evidence type="ECO:0000313" key="1">
    <source>
        <dbReference type="EMBL" id="HCV81558.1"/>
    </source>
</evidence>
<dbReference type="EMBL" id="DPMF01000256">
    <property type="protein sequence ID" value="HCV81558.1"/>
    <property type="molecule type" value="Genomic_DNA"/>
</dbReference>
<protein>
    <submittedName>
        <fullName evidence="1">DUF4269 domain-containing protein</fullName>
    </submittedName>
</protein>
<dbReference type="AlphaFoldDB" id="A0A3D5J1L7"/>
<evidence type="ECO:0000313" key="2">
    <source>
        <dbReference type="Proteomes" id="UP000264330"/>
    </source>
</evidence>
<organism evidence="1 2">
    <name type="scientific">Zunongwangia profunda</name>
    <dbReference type="NCBI Taxonomy" id="398743"/>
    <lineage>
        <taxon>Bacteria</taxon>
        <taxon>Pseudomonadati</taxon>
        <taxon>Bacteroidota</taxon>
        <taxon>Flavobacteriia</taxon>
        <taxon>Flavobacteriales</taxon>
        <taxon>Flavobacteriaceae</taxon>
        <taxon>Zunongwangia</taxon>
    </lineage>
</organism>
<reference evidence="1 2" key="1">
    <citation type="journal article" date="2018" name="Nat. Biotechnol.">
        <title>A standardized bacterial taxonomy based on genome phylogeny substantially revises the tree of life.</title>
        <authorList>
            <person name="Parks D.H."/>
            <person name="Chuvochina M."/>
            <person name="Waite D.W."/>
            <person name="Rinke C."/>
            <person name="Skarshewski A."/>
            <person name="Chaumeil P.A."/>
            <person name="Hugenholtz P."/>
        </authorList>
    </citation>
    <scope>NUCLEOTIDE SEQUENCE [LARGE SCALE GENOMIC DNA]</scope>
    <source>
        <strain evidence="1">UBA9359</strain>
    </source>
</reference>
<name>A0A3D5J1L7_9FLAO</name>
<dbReference type="InterPro" id="IPR025365">
    <property type="entry name" value="DUF4269"/>
</dbReference>
<dbReference type="RefSeq" id="WP_228250727.1">
    <property type="nucleotide sequence ID" value="NZ_CAJXAW010000043.1"/>
</dbReference>
<sequence length="176" mass="20534">MDFKNIDYLKYGSNIQQLAYRELSDLKIFLVLQEFQPVLTGTIPLDIAIASSDLDISCAIKNHDEFKQKLFEHYKEQLQFSCRTTSRFGDTASICSFKGQNFEIEIFGQNLRVAEQNAYRHMIIEHKILQENDEKFRRDIIKLKERGLKTEPAFAKLLGLEGNPYQALLDYKVNLF</sequence>
<dbReference type="Pfam" id="PF14091">
    <property type="entry name" value="DUF4269"/>
    <property type="match status" value="1"/>
</dbReference>
<dbReference type="Proteomes" id="UP000264330">
    <property type="component" value="Unassembled WGS sequence"/>
</dbReference>
<accession>A0A3D5J1L7</accession>
<proteinExistence type="predicted"/>